<comment type="caution">
    <text evidence="3">The sequence shown here is derived from an EMBL/GenBank/DDBJ whole genome shotgun (WGS) entry which is preliminary data.</text>
</comment>
<dbReference type="Proteomes" id="UP000034680">
    <property type="component" value="Unassembled WGS sequence"/>
</dbReference>
<sequence>MSSPSRKRRASPGLVSNPFVKKRNLEWSIFPPPSRNANRRRRRAEGQGASVHPRGQESEAQPITEEDSGNVAQHEVAEDSEQGPFVSAENNTQKPHGGPSASALIENNVVKIADHLAWFSILLTEATLEPFPADQPHLTIPEYQSLYNHSFQSPSGAHFVVTQHDHPVAGLHYDLRLQINGDSSCSWAIMYGLPGDPNSLGRTGRATGAGVLRNATETRVHCLWNHLVETAGFHTGSLLVWDTGSYEVLPPRRSKYAPVDSQEGGSDGGEEEHWGELTQQEKLAAAFSLRKIRLRLNGSKLPRGYAVNLRLTKDEDAAGRAKAARPAGARERRGRRVPPKKAPETSSDGEDDSGPERRPGGGGGEENEDQYDDGSAAASKKGVEGVSEMERELRELEDAEVRRSNAYPGAVNSIGSVHQRKWFLSLDREESGFVRTKKDGRVWWERQDAADEDGQGGGQGQGRLQWPFYVRGPDHERSIVTGRLGAEVLRDEGVVGYVGRKGWGPILR</sequence>
<dbReference type="PANTHER" id="PTHR39465:SF1">
    <property type="entry name" value="DNA LIGASE D 3'-PHOSPHOESTERASE DOMAIN-CONTAINING PROTEIN"/>
    <property type="match status" value="1"/>
</dbReference>
<evidence type="ECO:0000313" key="3">
    <source>
        <dbReference type="EMBL" id="KKY31106.1"/>
    </source>
</evidence>
<feature type="region of interest" description="Disordered" evidence="1">
    <location>
        <begin position="254"/>
        <end position="273"/>
    </location>
</feature>
<dbReference type="OrthoDB" id="2588098at2759"/>
<feature type="region of interest" description="Disordered" evidence="1">
    <location>
        <begin position="25"/>
        <end position="100"/>
    </location>
</feature>
<proteinExistence type="predicted"/>
<organism evidence="3 4">
    <name type="scientific">Diaporthe ampelina</name>
    <dbReference type="NCBI Taxonomy" id="1214573"/>
    <lineage>
        <taxon>Eukaryota</taxon>
        <taxon>Fungi</taxon>
        <taxon>Dikarya</taxon>
        <taxon>Ascomycota</taxon>
        <taxon>Pezizomycotina</taxon>
        <taxon>Sordariomycetes</taxon>
        <taxon>Sordariomycetidae</taxon>
        <taxon>Diaporthales</taxon>
        <taxon>Diaporthaceae</taxon>
        <taxon>Diaporthe</taxon>
    </lineage>
</organism>
<dbReference type="Pfam" id="PF13298">
    <property type="entry name" value="LigD_N"/>
    <property type="match status" value="1"/>
</dbReference>
<dbReference type="PANTHER" id="PTHR39465">
    <property type="entry name" value="DNA LIGASE D, 3'-PHOSPHOESTERASE DOMAIN"/>
    <property type="match status" value="1"/>
</dbReference>
<reference evidence="3 4" key="2">
    <citation type="submission" date="2015-05" db="EMBL/GenBank/DDBJ databases">
        <authorList>
            <person name="Morales-Cruz A."/>
            <person name="Amrine K.C."/>
            <person name="Cantu D."/>
        </authorList>
    </citation>
    <scope>NUCLEOTIDE SEQUENCE [LARGE SCALE GENOMIC DNA]</scope>
    <source>
        <strain evidence="3">DA912</strain>
    </source>
</reference>
<feature type="region of interest" description="Disordered" evidence="1">
    <location>
        <begin position="317"/>
        <end position="393"/>
    </location>
</feature>
<protein>
    <submittedName>
        <fullName evidence="3">Putative abc1 domain containing protein</fullName>
    </submittedName>
</protein>
<evidence type="ECO:0000259" key="2">
    <source>
        <dbReference type="Pfam" id="PF13298"/>
    </source>
</evidence>
<dbReference type="InterPro" id="IPR014144">
    <property type="entry name" value="LigD_PE_domain"/>
</dbReference>
<feature type="domain" description="DNA ligase D 3'-phosphoesterase" evidence="2">
    <location>
        <begin position="163"/>
        <end position="307"/>
    </location>
</feature>
<evidence type="ECO:0000256" key="1">
    <source>
        <dbReference type="SAM" id="MobiDB-lite"/>
    </source>
</evidence>
<name>A0A0G2FA87_9PEZI</name>
<evidence type="ECO:0000313" key="4">
    <source>
        <dbReference type="Proteomes" id="UP000034680"/>
    </source>
</evidence>
<accession>A0A0G2FA87</accession>
<keyword evidence="4" id="KW-1185">Reference proteome</keyword>
<dbReference type="EMBL" id="LCUC01000414">
    <property type="protein sequence ID" value="KKY31106.1"/>
    <property type="molecule type" value="Genomic_DNA"/>
</dbReference>
<reference evidence="3 4" key="1">
    <citation type="submission" date="2015-05" db="EMBL/GenBank/DDBJ databases">
        <title>Distinctive expansion of gene families associated with plant cell wall degradation and secondary metabolism in the genomes of grapevine trunk pathogens.</title>
        <authorList>
            <person name="Lawrence D.P."/>
            <person name="Travadon R."/>
            <person name="Rolshausen P.E."/>
            <person name="Baumgartner K."/>
        </authorList>
    </citation>
    <scope>NUCLEOTIDE SEQUENCE [LARGE SCALE GENOMIC DNA]</scope>
    <source>
        <strain evidence="3">DA912</strain>
    </source>
</reference>
<dbReference type="AlphaFoldDB" id="A0A0G2FA87"/>
<gene>
    <name evidence="3" type="ORF">UCDDA912_g08949</name>
</gene>